<dbReference type="Pfam" id="PF01381">
    <property type="entry name" value="HTH_3"/>
    <property type="match status" value="1"/>
</dbReference>
<name>A0ABX1ZE81_9BACL</name>
<dbReference type="Gene3D" id="2.40.50.1020">
    <property type="entry name" value="LytTr DNA-binding domain"/>
    <property type="match status" value="1"/>
</dbReference>
<dbReference type="SMART" id="SM00530">
    <property type="entry name" value="HTH_XRE"/>
    <property type="match status" value="1"/>
</dbReference>
<evidence type="ECO:0000313" key="3">
    <source>
        <dbReference type="Proteomes" id="UP000658690"/>
    </source>
</evidence>
<evidence type="ECO:0000259" key="1">
    <source>
        <dbReference type="PROSITE" id="PS50943"/>
    </source>
</evidence>
<dbReference type="PROSITE" id="PS50943">
    <property type="entry name" value="HTH_CROC1"/>
    <property type="match status" value="1"/>
</dbReference>
<gene>
    <name evidence="2" type="ORF">GC102_31290</name>
</gene>
<dbReference type="Proteomes" id="UP000658690">
    <property type="component" value="Unassembled WGS sequence"/>
</dbReference>
<dbReference type="SUPFAM" id="SSF47413">
    <property type="entry name" value="lambda repressor-like DNA-binding domains"/>
    <property type="match status" value="1"/>
</dbReference>
<keyword evidence="3" id="KW-1185">Reference proteome</keyword>
<dbReference type="EMBL" id="WHOC01000161">
    <property type="protein sequence ID" value="NOU90196.1"/>
    <property type="molecule type" value="Genomic_DNA"/>
</dbReference>
<accession>A0ABX1ZE81</accession>
<reference evidence="2 3" key="1">
    <citation type="submission" date="2019-10" db="EMBL/GenBank/DDBJ databases">
        <title>Description of Paenibacillus choica sp. nov.</title>
        <authorList>
            <person name="Carlier A."/>
            <person name="Qi S."/>
        </authorList>
    </citation>
    <scope>NUCLEOTIDE SEQUENCE [LARGE SCALE GENOMIC DNA]</scope>
    <source>
        <strain evidence="2 3">LMG 31460</strain>
    </source>
</reference>
<feature type="domain" description="HTH cro/C1-type" evidence="1">
    <location>
        <begin position="40"/>
        <end position="93"/>
    </location>
</feature>
<dbReference type="InterPro" id="IPR010982">
    <property type="entry name" value="Lambda_DNA-bd_dom_sf"/>
</dbReference>
<protein>
    <submittedName>
        <fullName evidence="2">Helix-turn-helix domain-containing protein</fullName>
    </submittedName>
</protein>
<proteinExistence type="predicted"/>
<sequence length="236" mass="27126">MKPKVRFHFNLESFTIKAWEVFHLEPGNHFGKFLETLRGKLSLRKVASKSGLSHAYIRDLELGRNRTTNDVIKPSPDTLRKLSQAYQYPYTDLLIKAGYLEEASSSLSSIQIHLDNVWYVEFGIKSIQYVSPDGIIEENVESLVTFTSFIETLTDHHFVKLDMHLFVNLNKIKKYAPSEGKLYFNDYEEGPSVTIAAMPQKKYHQTLLEYEARNTGFVVEAESSPRHSSLKAKFLT</sequence>
<dbReference type="Gene3D" id="1.10.260.40">
    <property type="entry name" value="lambda repressor-like DNA-binding domains"/>
    <property type="match status" value="1"/>
</dbReference>
<comment type="caution">
    <text evidence="2">The sequence shown here is derived from an EMBL/GenBank/DDBJ whole genome shotgun (WGS) entry which is preliminary data.</text>
</comment>
<evidence type="ECO:0000313" key="2">
    <source>
        <dbReference type="EMBL" id="NOU90196.1"/>
    </source>
</evidence>
<organism evidence="2 3">
    <name type="scientific">Paenibacillus germinis</name>
    <dbReference type="NCBI Taxonomy" id="2654979"/>
    <lineage>
        <taxon>Bacteria</taxon>
        <taxon>Bacillati</taxon>
        <taxon>Bacillota</taxon>
        <taxon>Bacilli</taxon>
        <taxon>Bacillales</taxon>
        <taxon>Paenibacillaceae</taxon>
        <taxon>Paenibacillus</taxon>
    </lineage>
</organism>
<dbReference type="InterPro" id="IPR001387">
    <property type="entry name" value="Cro/C1-type_HTH"/>
</dbReference>